<dbReference type="AlphaFoldDB" id="A0A8B6DT29"/>
<dbReference type="Pfam" id="PF20266">
    <property type="entry name" value="Mab-21_C"/>
    <property type="match status" value="1"/>
</dbReference>
<evidence type="ECO:0000313" key="5">
    <source>
        <dbReference type="Proteomes" id="UP000596742"/>
    </source>
</evidence>
<evidence type="ECO:0000256" key="1">
    <source>
        <dbReference type="ARBA" id="ARBA00008307"/>
    </source>
</evidence>
<dbReference type="OrthoDB" id="5982295at2759"/>
<reference evidence="4" key="1">
    <citation type="submission" date="2018-11" db="EMBL/GenBank/DDBJ databases">
        <authorList>
            <person name="Alioto T."/>
            <person name="Alioto T."/>
        </authorList>
    </citation>
    <scope>NUCLEOTIDE SEQUENCE</scope>
</reference>
<dbReference type="Gene3D" id="1.10.1410.40">
    <property type="match status" value="1"/>
</dbReference>
<dbReference type="SMART" id="SM01265">
    <property type="entry name" value="Mab-21"/>
    <property type="match status" value="1"/>
</dbReference>
<name>A0A8B6DT29_MYTGA</name>
<evidence type="ECO:0000259" key="2">
    <source>
        <dbReference type="Pfam" id="PF03281"/>
    </source>
</evidence>
<protein>
    <recommendedName>
        <fullName evidence="6">Mab-21-like HhH/H2TH-like domain-containing protein</fullName>
    </recommendedName>
</protein>
<evidence type="ECO:0000259" key="3">
    <source>
        <dbReference type="Pfam" id="PF20266"/>
    </source>
</evidence>
<evidence type="ECO:0000313" key="4">
    <source>
        <dbReference type="EMBL" id="VDI23867.1"/>
    </source>
</evidence>
<organism evidence="4 5">
    <name type="scientific">Mytilus galloprovincialis</name>
    <name type="common">Mediterranean mussel</name>
    <dbReference type="NCBI Taxonomy" id="29158"/>
    <lineage>
        <taxon>Eukaryota</taxon>
        <taxon>Metazoa</taxon>
        <taxon>Spiralia</taxon>
        <taxon>Lophotrochozoa</taxon>
        <taxon>Mollusca</taxon>
        <taxon>Bivalvia</taxon>
        <taxon>Autobranchia</taxon>
        <taxon>Pteriomorphia</taxon>
        <taxon>Mytilida</taxon>
        <taxon>Mytiloidea</taxon>
        <taxon>Mytilidae</taxon>
        <taxon>Mytilinae</taxon>
        <taxon>Mytilus</taxon>
    </lineage>
</organism>
<dbReference type="InterPro" id="IPR024810">
    <property type="entry name" value="MAB21L/cGLR"/>
</dbReference>
<dbReference type="Proteomes" id="UP000596742">
    <property type="component" value="Unassembled WGS sequence"/>
</dbReference>
<dbReference type="PANTHER" id="PTHR10656">
    <property type="entry name" value="CELL FATE DETERMINING PROTEIN MAB21-RELATED"/>
    <property type="match status" value="1"/>
</dbReference>
<evidence type="ECO:0008006" key="6">
    <source>
        <dbReference type="Google" id="ProtNLM"/>
    </source>
</evidence>
<dbReference type="InterPro" id="IPR046906">
    <property type="entry name" value="Mab-21_HhH/H2TH-like"/>
</dbReference>
<sequence>MSDENSTSLHFYKYLCQKIRSEEEVRVRRFSYIIEDLGVPISLLNKITSGIKGEGLQLKGSDHDLMIIDPLFKVYESDNDVAPQSGRCIPLVIDKEDTHQCFTQLRLLNSHDLTFEDDKIKNIFKCRKFSSELYRLYHMGNCLRIFGDVFTSLFKIHGPCISNIPETHDFAWCLKCDKWILQAQSWVHRPRTIWPSPDLISKIISCGVLYVPIDYKGSSNENIQWRISFSVAEKILIFSFNHIQLLCYALLKILIKEILEKEEDLKTLLCSYFLKTIMFWISEESDPSMWRPDTIISCFMACLKRLIYCVEYSTLLHYFIPDYNLFHMRFDVDKKRQNHTYSEEFI</sequence>
<dbReference type="EMBL" id="UYJE01003972">
    <property type="protein sequence ID" value="VDI23867.1"/>
    <property type="molecule type" value="Genomic_DNA"/>
</dbReference>
<comment type="similarity">
    <text evidence="1">Belongs to the mab-21 family.</text>
</comment>
<dbReference type="InterPro" id="IPR046903">
    <property type="entry name" value="Mab-21-like_nuc_Trfase"/>
</dbReference>
<proteinExistence type="inferred from homology"/>
<accession>A0A8B6DT29</accession>
<comment type="caution">
    <text evidence="4">The sequence shown here is derived from an EMBL/GenBank/DDBJ whole genome shotgun (WGS) entry which is preliminary data.</text>
</comment>
<gene>
    <name evidence="4" type="ORF">MGAL_10B039106</name>
</gene>
<feature type="domain" description="Mab-21-like HhH/H2TH-like" evidence="3">
    <location>
        <begin position="247"/>
        <end position="328"/>
    </location>
</feature>
<dbReference type="Pfam" id="PF03281">
    <property type="entry name" value="Mab-21"/>
    <property type="match status" value="1"/>
</dbReference>
<dbReference type="PANTHER" id="PTHR10656:SF69">
    <property type="entry name" value="MAB-21-LIKE HHH_H2TH-LIKE DOMAIN-CONTAINING PROTEIN"/>
    <property type="match status" value="1"/>
</dbReference>
<keyword evidence="5" id="KW-1185">Reference proteome</keyword>
<feature type="domain" description="Mab-21-like nucleotidyltransferase" evidence="2">
    <location>
        <begin position="169"/>
        <end position="237"/>
    </location>
</feature>